<evidence type="ECO:0000313" key="3">
    <source>
        <dbReference type="Proteomes" id="UP000305778"/>
    </source>
</evidence>
<organism evidence="2 3">
    <name type="scientific">Actinacidiphila oryziradicis</name>
    <dbReference type="NCBI Taxonomy" id="2571141"/>
    <lineage>
        <taxon>Bacteria</taxon>
        <taxon>Bacillati</taxon>
        <taxon>Actinomycetota</taxon>
        <taxon>Actinomycetes</taxon>
        <taxon>Kitasatosporales</taxon>
        <taxon>Streptomycetaceae</taxon>
        <taxon>Actinacidiphila</taxon>
    </lineage>
</organism>
<proteinExistence type="predicted"/>
<feature type="compositionally biased region" description="Basic and acidic residues" evidence="1">
    <location>
        <begin position="57"/>
        <end position="76"/>
    </location>
</feature>
<dbReference type="OrthoDB" id="4242410at2"/>
<protein>
    <submittedName>
        <fullName evidence="2">Uncharacterized protein</fullName>
    </submittedName>
</protein>
<evidence type="ECO:0000256" key="1">
    <source>
        <dbReference type="SAM" id="MobiDB-lite"/>
    </source>
</evidence>
<feature type="region of interest" description="Disordered" evidence="1">
    <location>
        <begin position="1"/>
        <end position="38"/>
    </location>
</feature>
<dbReference type="RefSeq" id="WP_136730523.1">
    <property type="nucleotide sequence ID" value="NZ_SUMC01000140.1"/>
</dbReference>
<name>A0A4V5MWV7_9ACTN</name>
<comment type="caution">
    <text evidence="2">The sequence shown here is derived from an EMBL/GenBank/DDBJ whole genome shotgun (WGS) entry which is preliminary data.</text>
</comment>
<feature type="region of interest" description="Disordered" evidence="1">
    <location>
        <begin position="57"/>
        <end position="98"/>
    </location>
</feature>
<evidence type="ECO:0000313" key="2">
    <source>
        <dbReference type="EMBL" id="TJZ97818.1"/>
    </source>
</evidence>
<dbReference type="EMBL" id="SUMC01000140">
    <property type="protein sequence ID" value="TJZ97818.1"/>
    <property type="molecule type" value="Genomic_DNA"/>
</dbReference>
<accession>A0A4V5MWV7</accession>
<keyword evidence="3" id="KW-1185">Reference proteome</keyword>
<gene>
    <name evidence="2" type="ORF">FCI23_49335</name>
</gene>
<dbReference type="Proteomes" id="UP000305778">
    <property type="component" value="Unassembled WGS sequence"/>
</dbReference>
<dbReference type="AlphaFoldDB" id="A0A4V5MWV7"/>
<sequence>MSTPAPRLPRRPLTGGAAPEPIDWAKAGRGSVRRRARGMTHAEAVAAVQDARFQDARFQDRQDSRREDLAHDERGPAELADTESSRSAQCPAGAAGPRIGCAAVGTRWRIPG</sequence>
<reference evidence="2 3" key="1">
    <citation type="submission" date="2019-04" db="EMBL/GenBank/DDBJ databases">
        <title>Streptomyces oryziradicis sp. nov., a novel actinomycete isolated from rhizosphere soil of rice (Oryza sativa L.).</title>
        <authorList>
            <person name="Li C."/>
        </authorList>
    </citation>
    <scope>NUCLEOTIDE SEQUENCE [LARGE SCALE GENOMIC DNA]</scope>
    <source>
        <strain evidence="2 3">NEAU-C40</strain>
    </source>
</reference>
<feature type="compositionally biased region" description="Low complexity" evidence="1">
    <location>
        <begin position="1"/>
        <end position="17"/>
    </location>
</feature>